<dbReference type="InParanoid" id="E2A7A0"/>
<feature type="non-terminal residue" evidence="1">
    <location>
        <position position="1"/>
    </location>
</feature>
<protein>
    <submittedName>
        <fullName evidence="1">Uncharacterized protein</fullName>
    </submittedName>
</protein>
<reference evidence="1 2" key="1">
    <citation type="journal article" date="2010" name="Science">
        <title>Genomic comparison of the ants Camponotus floridanus and Harpegnathos saltator.</title>
        <authorList>
            <person name="Bonasio R."/>
            <person name="Zhang G."/>
            <person name="Ye C."/>
            <person name="Mutti N.S."/>
            <person name="Fang X."/>
            <person name="Qin N."/>
            <person name="Donahue G."/>
            <person name="Yang P."/>
            <person name="Li Q."/>
            <person name="Li C."/>
            <person name="Zhang P."/>
            <person name="Huang Z."/>
            <person name="Berger S.L."/>
            <person name="Reinberg D."/>
            <person name="Wang J."/>
            <person name="Liebig J."/>
        </authorList>
    </citation>
    <scope>NUCLEOTIDE SEQUENCE [LARGE SCALE GENOMIC DNA]</scope>
    <source>
        <strain evidence="2">C129</strain>
    </source>
</reference>
<dbReference type="AlphaFoldDB" id="E2A7A0"/>
<organism evidence="2">
    <name type="scientific">Camponotus floridanus</name>
    <name type="common">Florida carpenter ant</name>
    <dbReference type="NCBI Taxonomy" id="104421"/>
    <lineage>
        <taxon>Eukaryota</taxon>
        <taxon>Metazoa</taxon>
        <taxon>Ecdysozoa</taxon>
        <taxon>Arthropoda</taxon>
        <taxon>Hexapoda</taxon>
        <taxon>Insecta</taxon>
        <taxon>Pterygota</taxon>
        <taxon>Neoptera</taxon>
        <taxon>Endopterygota</taxon>
        <taxon>Hymenoptera</taxon>
        <taxon>Apocrita</taxon>
        <taxon>Aculeata</taxon>
        <taxon>Formicoidea</taxon>
        <taxon>Formicidae</taxon>
        <taxon>Formicinae</taxon>
        <taxon>Camponotus</taxon>
    </lineage>
</organism>
<accession>E2A7A0</accession>
<dbReference type="Proteomes" id="UP000000311">
    <property type="component" value="Unassembled WGS sequence"/>
</dbReference>
<keyword evidence="2" id="KW-1185">Reference proteome</keyword>
<dbReference type="EMBL" id="GL437319">
    <property type="protein sequence ID" value="EFN70689.1"/>
    <property type="molecule type" value="Genomic_DNA"/>
</dbReference>
<sequence>HIEILRQRVEDSCREIRPIPGIFKKVFRQSMMIHVEACIQVR</sequence>
<gene>
    <name evidence="1" type="ORF">EAG_10482</name>
</gene>
<name>E2A7A0_CAMFO</name>
<feature type="non-terminal residue" evidence="1">
    <location>
        <position position="42"/>
    </location>
</feature>
<proteinExistence type="predicted"/>
<evidence type="ECO:0000313" key="1">
    <source>
        <dbReference type="EMBL" id="EFN70689.1"/>
    </source>
</evidence>
<evidence type="ECO:0000313" key="2">
    <source>
        <dbReference type="Proteomes" id="UP000000311"/>
    </source>
</evidence>